<dbReference type="EMBL" id="BARS01010259">
    <property type="protein sequence ID" value="GAF91554.1"/>
    <property type="molecule type" value="Genomic_DNA"/>
</dbReference>
<dbReference type="GO" id="GO:0030288">
    <property type="term" value="C:outer membrane-bounded periplasmic space"/>
    <property type="evidence" value="ECO:0007669"/>
    <property type="project" value="InterPro"/>
</dbReference>
<dbReference type="GO" id="GO:0071973">
    <property type="term" value="P:bacterial-type flagellum-dependent cell motility"/>
    <property type="evidence" value="ECO:0007669"/>
    <property type="project" value="InterPro"/>
</dbReference>
<gene>
    <name evidence="1" type="ORF">S01H1_19067</name>
</gene>
<name>X0TEC0_9ZZZZ</name>
<dbReference type="PRINTS" id="PR01010">
    <property type="entry name" value="FLGPRINGFLGI"/>
</dbReference>
<sequence>MRQYLLYLFLAVVLGFQQLTAQAASRIKDVTTYRNIRRVSLVGYGLVVG</sequence>
<dbReference type="GO" id="GO:0009428">
    <property type="term" value="C:bacterial-type flagellum basal body, distal rod, P ring"/>
    <property type="evidence" value="ECO:0007669"/>
    <property type="project" value="InterPro"/>
</dbReference>
<dbReference type="GO" id="GO:0005198">
    <property type="term" value="F:structural molecule activity"/>
    <property type="evidence" value="ECO:0007669"/>
    <property type="project" value="InterPro"/>
</dbReference>
<organism evidence="1">
    <name type="scientific">marine sediment metagenome</name>
    <dbReference type="NCBI Taxonomy" id="412755"/>
    <lineage>
        <taxon>unclassified sequences</taxon>
        <taxon>metagenomes</taxon>
        <taxon>ecological metagenomes</taxon>
    </lineage>
</organism>
<dbReference type="InterPro" id="IPR001782">
    <property type="entry name" value="Flag_FlgI"/>
</dbReference>
<dbReference type="AlphaFoldDB" id="X0TEC0"/>
<evidence type="ECO:0008006" key="2">
    <source>
        <dbReference type="Google" id="ProtNLM"/>
    </source>
</evidence>
<feature type="non-terminal residue" evidence="1">
    <location>
        <position position="49"/>
    </location>
</feature>
<evidence type="ECO:0000313" key="1">
    <source>
        <dbReference type="EMBL" id="GAF91554.1"/>
    </source>
</evidence>
<accession>X0TEC0</accession>
<comment type="caution">
    <text evidence="1">The sequence shown here is derived from an EMBL/GenBank/DDBJ whole genome shotgun (WGS) entry which is preliminary data.</text>
</comment>
<proteinExistence type="predicted"/>
<protein>
    <recommendedName>
        <fullName evidence="2">Flagellar biosynthesis protein FlgI</fullName>
    </recommendedName>
</protein>
<reference evidence="1" key="1">
    <citation type="journal article" date="2014" name="Front. Microbiol.">
        <title>High frequency of phylogenetically diverse reductive dehalogenase-homologous genes in deep subseafloor sedimentary metagenomes.</title>
        <authorList>
            <person name="Kawai M."/>
            <person name="Futagami T."/>
            <person name="Toyoda A."/>
            <person name="Takaki Y."/>
            <person name="Nishi S."/>
            <person name="Hori S."/>
            <person name="Arai W."/>
            <person name="Tsubouchi T."/>
            <person name="Morono Y."/>
            <person name="Uchiyama I."/>
            <person name="Ito T."/>
            <person name="Fujiyama A."/>
            <person name="Inagaki F."/>
            <person name="Takami H."/>
        </authorList>
    </citation>
    <scope>NUCLEOTIDE SEQUENCE</scope>
    <source>
        <strain evidence="1">Expedition CK06-06</strain>
    </source>
</reference>